<evidence type="ECO:0000313" key="3">
    <source>
        <dbReference type="Proteomes" id="UP000066480"/>
    </source>
</evidence>
<dbReference type="Pfam" id="PF03576">
    <property type="entry name" value="Peptidase_S58"/>
    <property type="match status" value="1"/>
</dbReference>
<protein>
    <submittedName>
        <fullName evidence="2">Hydrolase</fullName>
    </submittedName>
</protein>
<keyword evidence="2" id="KW-0378">Hydrolase</keyword>
<dbReference type="EMBL" id="CP011112">
    <property type="protein sequence ID" value="AKU18331.1"/>
    <property type="molecule type" value="Genomic_DNA"/>
</dbReference>
<reference evidence="2 3" key="1">
    <citation type="submission" date="2015-03" db="EMBL/GenBank/DDBJ databases">
        <title>Luteipulveratus halotolerans sp. nov., a novel actinobacterium (Dermacoccaceae) from Sarawak, Malaysia.</title>
        <authorList>
            <person name="Juboi H."/>
            <person name="Basik A."/>
            <person name="Shamsul S.S."/>
            <person name="Arnold P."/>
            <person name="Schmitt E.K."/>
            <person name="Sanglier J.-J."/>
            <person name="Yeo T."/>
        </authorList>
    </citation>
    <scope>NUCLEOTIDE SEQUENCE [LARGE SCALE GENOMIC DNA]</scope>
    <source>
        <strain evidence="2 3">MN07-A0370</strain>
    </source>
</reference>
<dbReference type="STRING" id="571913.VV02_24935"/>
<keyword evidence="3" id="KW-1185">Reference proteome</keyword>
<dbReference type="Proteomes" id="UP000066480">
    <property type="component" value="Chromosome"/>
</dbReference>
<name>A0A0K1JNP3_9MICO</name>
<organism evidence="2 3">
    <name type="scientific">Luteipulveratus mongoliensis</name>
    <dbReference type="NCBI Taxonomy" id="571913"/>
    <lineage>
        <taxon>Bacteria</taxon>
        <taxon>Bacillati</taxon>
        <taxon>Actinomycetota</taxon>
        <taxon>Actinomycetes</taxon>
        <taxon>Micrococcales</taxon>
        <taxon>Dermacoccaceae</taxon>
        <taxon>Luteipulveratus</taxon>
    </lineage>
</organism>
<dbReference type="PANTHER" id="PTHR36512:SF3">
    <property type="entry name" value="BLR5678 PROTEIN"/>
    <property type="match status" value="1"/>
</dbReference>
<dbReference type="CDD" id="cd02252">
    <property type="entry name" value="nylC_like"/>
    <property type="match status" value="1"/>
</dbReference>
<dbReference type="PATRIC" id="fig|571913.6.peg.5055"/>
<dbReference type="PANTHER" id="PTHR36512">
    <property type="entry name" value="D-AMINOPEPTIDASE"/>
    <property type="match status" value="1"/>
</dbReference>
<dbReference type="KEGG" id="lmoi:VV02_24935"/>
<sequence length="353" mass="35806">MVSELKAGPTNTLTDVAGVRVGHAQRTGDGWLSGTTCVLAPDAGAVAGVDVRGGGPGTRETDLLDPRNLVERIHAIVLSGGSAYGLATASGVMDALGRKGIGLEMGEPGEVVPLVPAAVIFDLKRGGDFTKRPDAAMGEAAYDAAVASEPGAAVQQGNVGGGTGAKAGGLKGGVGSASLVLADGTTVAAIAVANPMGSPVDPQTGELYAARFGLPGEFDLRQPDPAELETALRLASERELTSGLRYGMATIIGVIATDATLTKAQCQKVAGIGHDGMARAVRPVHTMFDGDTLFAMATGERDAPDMVAFHGLLEGAADCVTRAIGHAMLAAETVEAADIRWRSYREAFPSAFA</sequence>
<dbReference type="OrthoDB" id="9808347at2"/>
<proteinExistence type="inferred from homology"/>
<evidence type="ECO:0000256" key="1">
    <source>
        <dbReference type="ARBA" id="ARBA00007068"/>
    </source>
</evidence>
<dbReference type="SUPFAM" id="SSF56266">
    <property type="entry name" value="DmpA/ArgJ-like"/>
    <property type="match status" value="1"/>
</dbReference>
<dbReference type="InterPro" id="IPR016117">
    <property type="entry name" value="ArgJ-like_dom_sf"/>
</dbReference>
<comment type="similarity">
    <text evidence="1">Belongs to the peptidase S58 family.</text>
</comment>
<gene>
    <name evidence="2" type="ORF">VV02_24935</name>
</gene>
<evidence type="ECO:0000313" key="2">
    <source>
        <dbReference type="EMBL" id="AKU18331.1"/>
    </source>
</evidence>
<dbReference type="Gene3D" id="3.60.70.12">
    <property type="entry name" value="L-amino peptidase D-ALA esterase/amidase"/>
    <property type="match status" value="1"/>
</dbReference>
<dbReference type="InterPro" id="IPR005321">
    <property type="entry name" value="Peptidase_S58_DmpA"/>
</dbReference>
<dbReference type="AlphaFoldDB" id="A0A0K1JNP3"/>
<dbReference type="GO" id="GO:0004177">
    <property type="term" value="F:aminopeptidase activity"/>
    <property type="evidence" value="ECO:0007669"/>
    <property type="project" value="TreeGrafter"/>
</dbReference>
<accession>A0A0K1JNP3</accession>